<dbReference type="Gene3D" id="3.40.50.880">
    <property type="match status" value="1"/>
</dbReference>
<organism evidence="1 2">
    <name type="scientific">Lasiosphaeria ovina</name>
    <dbReference type="NCBI Taxonomy" id="92902"/>
    <lineage>
        <taxon>Eukaryota</taxon>
        <taxon>Fungi</taxon>
        <taxon>Dikarya</taxon>
        <taxon>Ascomycota</taxon>
        <taxon>Pezizomycotina</taxon>
        <taxon>Sordariomycetes</taxon>
        <taxon>Sordariomycetidae</taxon>
        <taxon>Sordariales</taxon>
        <taxon>Lasiosphaeriaceae</taxon>
        <taxon>Lasiosphaeria</taxon>
    </lineage>
</organism>
<dbReference type="AlphaFoldDB" id="A0AAE0N9V2"/>
<dbReference type="EMBL" id="JAULSN010000003">
    <property type="protein sequence ID" value="KAK3376137.1"/>
    <property type="molecule type" value="Genomic_DNA"/>
</dbReference>
<dbReference type="CDD" id="cd01741">
    <property type="entry name" value="GATase1_1"/>
    <property type="match status" value="1"/>
</dbReference>
<reference evidence="1" key="2">
    <citation type="submission" date="2023-06" db="EMBL/GenBank/DDBJ databases">
        <authorList>
            <consortium name="Lawrence Berkeley National Laboratory"/>
            <person name="Haridas S."/>
            <person name="Hensen N."/>
            <person name="Bonometti L."/>
            <person name="Westerberg I."/>
            <person name="Brannstrom I.O."/>
            <person name="Guillou S."/>
            <person name="Cros-Aarteil S."/>
            <person name="Calhoun S."/>
            <person name="Kuo A."/>
            <person name="Mondo S."/>
            <person name="Pangilinan J."/>
            <person name="Riley R."/>
            <person name="Labutti K."/>
            <person name="Andreopoulos B."/>
            <person name="Lipzen A."/>
            <person name="Chen C."/>
            <person name="Yanf M."/>
            <person name="Daum C."/>
            <person name="Ng V."/>
            <person name="Clum A."/>
            <person name="Steindorff A."/>
            <person name="Ohm R."/>
            <person name="Martin F."/>
            <person name="Silar P."/>
            <person name="Natvig D."/>
            <person name="Lalanne C."/>
            <person name="Gautier V."/>
            <person name="Ament-Velasquez S.L."/>
            <person name="Kruys A."/>
            <person name="Hutchinson M.I."/>
            <person name="Powell A.J."/>
            <person name="Barry K."/>
            <person name="Miller A.N."/>
            <person name="Grigoriev I.V."/>
            <person name="Debuchy R."/>
            <person name="Gladieux P."/>
            <person name="Thoren M.H."/>
            <person name="Johannesson H."/>
        </authorList>
    </citation>
    <scope>NUCLEOTIDE SEQUENCE</scope>
    <source>
        <strain evidence="1">CBS 958.72</strain>
    </source>
</reference>
<dbReference type="PANTHER" id="PTHR42695">
    <property type="entry name" value="GLUTAMINE AMIDOTRANSFERASE YLR126C-RELATED"/>
    <property type="match status" value="1"/>
</dbReference>
<protein>
    <submittedName>
        <fullName evidence="1">GMP synthase</fullName>
    </submittedName>
</protein>
<comment type="caution">
    <text evidence="1">The sequence shown here is derived from an EMBL/GenBank/DDBJ whole genome shotgun (WGS) entry which is preliminary data.</text>
</comment>
<keyword evidence="2" id="KW-1185">Reference proteome</keyword>
<dbReference type="Proteomes" id="UP001287356">
    <property type="component" value="Unassembled WGS sequence"/>
</dbReference>
<name>A0AAE0N9V2_9PEZI</name>
<accession>A0AAE0N9V2</accession>
<dbReference type="PANTHER" id="PTHR42695:SF4">
    <property type="entry name" value="GLUTAMINE AMIDOTRANSFERASE DOMAIN-CONTAINING PROTEIN"/>
    <property type="match status" value="1"/>
</dbReference>
<dbReference type="InterPro" id="IPR044992">
    <property type="entry name" value="ChyE-like"/>
</dbReference>
<evidence type="ECO:0000313" key="2">
    <source>
        <dbReference type="Proteomes" id="UP001287356"/>
    </source>
</evidence>
<dbReference type="GO" id="GO:0005829">
    <property type="term" value="C:cytosol"/>
    <property type="evidence" value="ECO:0007669"/>
    <property type="project" value="TreeGrafter"/>
</dbReference>
<evidence type="ECO:0000313" key="1">
    <source>
        <dbReference type="EMBL" id="KAK3376137.1"/>
    </source>
</evidence>
<dbReference type="InterPro" id="IPR029062">
    <property type="entry name" value="Class_I_gatase-like"/>
</dbReference>
<gene>
    <name evidence="1" type="ORF">B0T24DRAFT_699294</name>
</gene>
<dbReference type="GO" id="GO:0005634">
    <property type="term" value="C:nucleus"/>
    <property type="evidence" value="ECO:0007669"/>
    <property type="project" value="TreeGrafter"/>
</dbReference>
<sequence length="288" mass="31425">MPKDIDQESKPAPNAPVVRLMVLETDEPHPATQDERGSFGQILHQHFAQTGAAHDPPLGIETDQVYVVGDRGGRMPAVAEFDGFDGVLVTGSRASADGDEPWIRELLGLLRELWTRRPSDLVFIGVCFGHQLLARLLGAEIRTSPSRDWELGHCAIALSPVGQRLFRTGDAAHVYLHQMHQDQVAAAPPHNELCEGDVQVWGCSAHTPVQGLYVANRLFTTQAHLAFDRAMVGRQIAMRVESGGITDRAHADRAAETAHLEHDGDVVAAAILRMFHFGDDGAEGKEMC</sequence>
<dbReference type="SUPFAM" id="SSF52317">
    <property type="entry name" value="Class I glutamine amidotransferase-like"/>
    <property type="match status" value="1"/>
</dbReference>
<reference evidence="1" key="1">
    <citation type="journal article" date="2023" name="Mol. Phylogenet. Evol.">
        <title>Genome-scale phylogeny and comparative genomics of the fungal order Sordariales.</title>
        <authorList>
            <person name="Hensen N."/>
            <person name="Bonometti L."/>
            <person name="Westerberg I."/>
            <person name="Brannstrom I.O."/>
            <person name="Guillou S."/>
            <person name="Cros-Aarteil S."/>
            <person name="Calhoun S."/>
            <person name="Haridas S."/>
            <person name="Kuo A."/>
            <person name="Mondo S."/>
            <person name="Pangilinan J."/>
            <person name="Riley R."/>
            <person name="LaButti K."/>
            <person name="Andreopoulos B."/>
            <person name="Lipzen A."/>
            <person name="Chen C."/>
            <person name="Yan M."/>
            <person name="Daum C."/>
            <person name="Ng V."/>
            <person name="Clum A."/>
            <person name="Steindorff A."/>
            <person name="Ohm R.A."/>
            <person name="Martin F."/>
            <person name="Silar P."/>
            <person name="Natvig D.O."/>
            <person name="Lalanne C."/>
            <person name="Gautier V."/>
            <person name="Ament-Velasquez S.L."/>
            <person name="Kruys A."/>
            <person name="Hutchinson M.I."/>
            <person name="Powell A.J."/>
            <person name="Barry K."/>
            <person name="Miller A.N."/>
            <person name="Grigoriev I.V."/>
            <person name="Debuchy R."/>
            <person name="Gladieux P."/>
            <person name="Hiltunen Thoren M."/>
            <person name="Johannesson H."/>
        </authorList>
    </citation>
    <scope>NUCLEOTIDE SEQUENCE</scope>
    <source>
        <strain evidence="1">CBS 958.72</strain>
    </source>
</reference>
<proteinExistence type="predicted"/>